<keyword evidence="2" id="KW-0121">Carboxypeptidase</keyword>
<dbReference type="STRING" id="1206085.SAMN05443575_0923"/>
<keyword evidence="2" id="KW-0645">Protease</keyword>
<protein>
    <submittedName>
        <fullName evidence="2">Zinc carboxypeptidase</fullName>
    </submittedName>
</protein>
<evidence type="ECO:0000259" key="1">
    <source>
        <dbReference type="Pfam" id="PF00246"/>
    </source>
</evidence>
<organism evidence="2 3">
    <name type="scientific">Jatrophihabitans endophyticus</name>
    <dbReference type="NCBI Taxonomy" id="1206085"/>
    <lineage>
        <taxon>Bacteria</taxon>
        <taxon>Bacillati</taxon>
        <taxon>Actinomycetota</taxon>
        <taxon>Actinomycetes</taxon>
        <taxon>Jatrophihabitantales</taxon>
        <taxon>Jatrophihabitantaceae</taxon>
        <taxon>Jatrophihabitans</taxon>
    </lineage>
</organism>
<dbReference type="Pfam" id="PF00246">
    <property type="entry name" value="Peptidase_M14"/>
    <property type="match status" value="1"/>
</dbReference>
<keyword evidence="2" id="KW-0378">Hydrolase</keyword>
<accession>A0A1M5EKE3</accession>
<dbReference type="RefSeq" id="WP_200800033.1">
    <property type="nucleotide sequence ID" value="NZ_FQVU01000001.1"/>
</dbReference>
<keyword evidence="3" id="KW-1185">Reference proteome</keyword>
<dbReference type="InterPro" id="IPR000834">
    <property type="entry name" value="Peptidase_M14"/>
</dbReference>
<evidence type="ECO:0000313" key="2">
    <source>
        <dbReference type="EMBL" id="SHF79738.1"/>
    </source>
</evidence>
<dbReference type="GO" id="GO:0008270">
    <property type="term" value="F:zinc ion binding"/>
    <property type="evidence" value="ECO:0007669"/>
    <property type="project" value="InterPro"/>
</dbReference>
<dbReference type="SUPFAM" id="SSF53187">
    <property type="entry name" value="Zn-dependent exopeptidases"/>
    <property type="match status" value="1"/>
</dbReference>
<dbReference type="EMBL" id="FQVU01000001">
    <property type="protein sequence ID" value="SHF79738.1"/>
    <property type="molecule type" value="Genomic_DNA"/>
</dbReference>
<name>A0A1M5EKE3_9ACTN</name>
<dbReference type="GO" id="GO:0006508">
    <property type="term" value="P:proteolysis"/>
    <property type="evidence" value="ECO:0007669"/>
    <property type="project" value="InterPro"/>
</dbReference>
<feature type="domain" description="Peptidase M14" evidence="1">
    <location>
        <begin position="36"/>
        <end position="206"/>
    </location>
</feature>
<gene>
    <name evidence="2" type="ORF">SAMN05443575_0923</name>
</gene>
<proteinExistence type="predicted"/>
<evidence type="ECO:0000313" key="3">
    <source>
        <dbReference type="Proteomes" id="UP000186132"/>
    </source>
</evidence>
<dbReference type="Proteomes" id="UP000186132">
    <property type="component" value="Unassembled WGS sequence"/>
</dbReference>
<dbReference type="Gene3D" id="3.40.630.10">
    <property type="entry name" value="Zn peptidases"/>
    <property type="match status" value="1"/>
</dbReference>
<reference evidence="2 3" key="1">
    <citation type="submission" date="2016-11" db="EMBL/GenBank/DDBJ databases">
        <authorList>
            <person name="Jaros S."/>
            <person name="Januszkiewicz K."/>
            <person name="Wedrychowicz H."/>
        </authorList>
    </citation>
    <scope>NUCLEOTIDE SEQUENCE [LARGE SCALE GENOMIC DNA]</scope>
    <source>
        <strain evidence="2 3">DSM 45627</strain>
    </source>
</reference>
<dbReference type="GO" id="GO:0004181">
    <property type="term" value="F:metallocarboxypeptidase activity"/>
    <property type="evidence" value="ECO:0007669"/>
    <property type="project" value="InterPro"/>
</dbReference>
<dbReference type="AlphaFoldDB" id="A0A1M5EKE3"/>
<sequence>MNRADTDPALPLDRILALVDEVPQIERFPSVDELVAAFDDLAAGAPALVRRRRIGSSRLGEAIHCLTIGDGDDHAVIVGGVHPNEPIGGPTALHLARVLVEDAELRTSLGYTWHIIGCVDPDGMRLNEGWFCGTLDRAEYGRRFYRPASDEQVEWTFPLEYKELYFDRVIPETLALMRLIDDVRPTFLCSLHNGELGGVYYYLNTEAAELYPQLHAVPAHLGVPLDSGEPEVPYVPRYATAVFGETGVEAHYEFVSSLGMDPTRGLASGTSSAAYAARYNTLSLVSELPYWSHPDAADERPSATSYPDVLRGRADGLTELGYTVLSVLEATAGERTLDSPFLRALRQFAPHFVLDGEQEGRRAELAENDRPATVAEVFTGGDLVHGFRMRYGGMTLRLLEAEIGAGNGTPAIREQYRRMTRVYQEWAEAALAVTPAETLPIRSLVGVQFGAIVAAAGYARGRHGPGR</sequence>